<gene>
    <name evidence="2" type="ORF">KI688_003982</name>
</gene>
<dbReference type="PANTHER" id="PTHR19879">
    <property type="entry name" value="TRANSCRIPTION INITIATION FACTOR TFIID"/>
    <property type="match status" value="1"/>
</dbReference>
<name>A0A9P7XPJ6_9FUNG</name>
<feature type="repeat" description="WD" evidence="1">
    <location>
        <begin position="78"/>
        <end position="122"/>
    </location>
</feature>
<comment type="caution">
    <text evidence="2">The sequence shown here is derived from an EMBL/GenBank/DDBJ whole genome shotgun (WGS) entry which is preliminary data.</text>
</comment>
<dbReference type="PROSITE" id="PS50082">
    <property type="entry name" value="WD_REPEATS_2"/>
    <property type="match status" value="2"/>
</dbReference>
<dbReference type="OrthoDB" id="2441436at2759"/>
<dbReference type="EMBL" id="JAHRHY010000015">
    <property type="protein sequence ID" value="KAG9063868.1"/>
    <property type="molecule type" value="Genomic_DNA"/>
</dbReference>
<dbReference type="AlphaFoldDB" id="A0A9P7XPJ6"/>
<organism evidence="2 3">
    <name type="scientific">Linnemannia hyalina</name>
    <dbReference type="NCBI Taxonomy" id="64524"/>
    <lineage>
        <taxon>Eukaryota</taxon>
        <taxon>Fungi</taxon>
        <taxon>Fungi incertae sedis</taxon>
        <taxon>Mucoromycota</taxon>
        <taxon>Mortierellomycotina</taxon>
        <taxon>Mortierellomycetes</taxon>
        <taxon>Mortierellales</taxon>
        <taxon>Mortierellaceae</taxon>
        <taxon>Linnemannia</taxon>
    </lineage>
</organism>
<dbReference type="InterPro" id="IPR001680">
    <property type="entry name" value="WD40_rpt"/>
</dbReference>
<reference evidence="2" key="1">
    <citation type="submission" date="2021-06" db="EMBL/GenBank/DDBJ databases">
        <title>Genome Sequence of Mortierella hyaline Strain SCG-10, a Cold-Adapted, Nitrate-Reducing Fungus Isolated from Soil in Minnesota, USA.</title>
        <authorList>
            <person name="Aldossari N."/>
        </authorList>
    </citation>
    <scope>NUCLEOTIDE SEQUENCE</scope>
    <source>
        <strain evidence="2">SCG-10</strain>
    </source>
</reference>
<dbReference type="Pfam" id="PF00400">
    <property type="entry name" value="WD40"/>
    <property type="match status" value="2"/>
</dbReference>
<dbReference type="Gene3D" id="2.130.10.10">
    <property type="entry name" value="YVTN repeat-like/Quinoprotein amine dehydrogenase"/>
    <property type="match status" value="1"/>
</dbReference>
<dbReference type="Proteomes" id="UP000707451">
    <property type="component" value="Unassembled WGS sequence"/>
</dbReference>
<evidence type="ECO:0000313" key="3">
    <source>
        <dbReference type="Proteomes" id="UP000707451"/>
    </source>
</evidence>
<dbReference type="PANTHER" id="PTHR19879:SF9">
    <property type="entry name" value="TRANSCRIPTION INITIATION FACTOR TFIID SUBUNIT 5"/>
    <property type="match status" value="1"/>
</dbReference>
<dbReference type="InterPro" id="IPR015943">
    <property type="entry name" value="WD40/YVTN_repeat-like_dom_sf"/>
</dbReference>
<dbReference type="SMART" id="SM00320">
    <property type="entry name" value="WD40"/>
    <property type="match status" value="2"/>
</dbReference>
<accession>A0A9P7XPJ6</accession>
<dbReference type="SUPFAM" id="SSF50978">
    <property type="entry name" value="WD40 repeat-like"/>
    <property type="match status" value="1"/>
</dbReference>
<sequence>MYDDQQLALGTDTSIYLWDPPSDEPSVKLEGHSGMVYCISYSPCGQWFASGGEPDETVRLWQRQSREQEACWSLVSVIRAFFGPVEDVAWNPAVPMGTCLATASEDGSVRLWRLSSAEDGNVVDKLHWGSNLGVLCTEGPLLKDATGLSSINEKLPAQLGAIDKNLSHGGAGSDV</sequence>
<evidence type="ECO:0000313" key="2">
    <source>
        <dbReference type="EMBL" id="KAG9063868.1"/>
    </source>
</evidence>
<proteinExistence type="predicted"/>
<dbReference type="InterPro" id="IPR036322">
    <property type="entry name" value="WD40_repeat_dom_sf"/>
</dbReference>
<protein>
    <submittedName>
        <fullName evidence="2">Uncharacterized protein</fullName>
    </submittedName>
</protein>
<keyword evidence="3" id="KW-1185">Reference proteome</keyword>
<evidence type="ECO:0000256" key="1">
    <source>
        <dbReference type="PROSITE-ProRule" id="PRU00221"/>
    </source>
</evidence>
<keyword evidence="1" id="KW-0853">WD repeat</keyword>
<feature type="repeat" description="WD" evidence="1">
    <location>
        <begin position="29"/>
        <end position="71"/>
    </location>
</feature>